<feature type="domain" description="Metallo-beta-lactamase" evidence="1">
    <location>
        <begin position="114"/>
        <end position="310"/>
    </location>
</feature>
<dbReference type="Pfam" id="PF12706">
    <property type="entry name" value="Lactamase_B_2"/>
    <property type="match status" value="1"/>
</dbReference>
<keyword evidence="3" id="KW-1185">Reference proteome</keyword>
<dbReference type="PANTHER" id="PTHR15032:SF4">
    <property type="entry name" value="N-ACYL-PHOSPHATIDYLETHANOLAMINE-HYDROLYZING PHOSPHOLIPASE D"/>
    <property type="match status" value="1"/>
</dbReference>
<dbReference type="PIRSF" id="PIRSF038896">
    <property type="entry name" value="NAPE-PLD"/>
    <property type="match status" value="1"/>
</dbReference>
<name>A0A291QTE8_9BACT</name>
<sequence length="362" mass="41268">MTIFLVCILLAITLIYAVSRNASFGQKPTGARLKRITSSINFKNGSFQNPVPTQVMMPGNTFKILAKLFNSDPKRKPPGPIPVHKNTDWGIQPGLTYITWLGHSSYLLQVDGLNILVDPVFSTRVSPFNWIGSKRFPATENWALDDFPRIDIVLISHDHYDHLDHQFIKQLQYQHTQFYTFLGVGAHLESWGIPATQIHELDLWESVDIAHGFRLDTCPSRHFSGRSFSRNNTLWGSFILQTQHKKLFIGGDSGYSPIFKEMGDKYGSFDIAILECGQYSPYWPDIHMLPHETVQACKDLHANLLLPVHWGKYALGLHTWDEPAELVLAAAAEKDIHLVMPMQGQRFTVENPPLVHTWWREI</sequence>
<dbReference type="Gene3D" id="3.60.15.10">
    <property type="entry name" value="Ribonuclease Z/Hydroxyacylglutathione hydrolase-like"/>
    <property type="match status" value="1"/>
</dbReference>
<dbReference type="AlphaFoldDB" id="A0A291QTE8"/>
<reference evidence="2 3" key="1">
    <citation type="submission" date="2017-10" db="EMBL/GenBank/DDBJ databases">
        <title>Paenichitinophaga pekingensis gen. nov., sp. nov., isolated from activated sludge.</title>
        <authorList>
            <person name="Jin D."/>
            <person name="Kong X."/>
            <person name="Deng Y."/>
            <person name="Bai Z."/>
        </authorList>
    </citation>
    <scope>NUCLEOTIDE SEQUENCE [LARGE SCALE GENOMIC DNA]</scope>
    <source>
        <strain evidence="2 3">13</strain>
    </source>
</reference>
<evidence type="ECO:0000313" key="2">
    <source>
        <dbReference type="EMBL" id="ATL47152.1"/>
    </source>
</evidence>
<dbReference type="GO" id="GO:0008270">
    <property type="term" value="F:zinc ion binding"/>
    <property type="evidence" value="ECO:0007669"/>
    <property type="project" value="InterPro"/>
</dbReference>
<evidence type="ECO:0000259" key="1">
    <source>
        <dbReference type="Pfam" id="PF12706"/>
    </source>
</evidence>
<accession>A0A291QTE8</accession>
<dbReference type="GO" id="GO:0005737">
    <property type="term" value="C:cytoplasm"/>
    <property type="evidence" value="ECO:0007669"/>
    <property type="project" value="TreeGrafter"/>
</dbReference>
<organism evidence="2 3">
    <name type="scientific">Chitinophaga caeni</name>
    <dbReference type="NCBI Taxonomy" id="2029983"/>
    <lineage>
        <taxon>Bacteria</taxon>
        <taxon>Pseudomonadati</taxon>
        <taxon>Bacteroidota</taxon>
        <taxon>Chitinophagia</taxon>
        <taxon>Chitinophagales</taxon>
        <taxon>Chitinophagaceae</taxon>
        <taxon>Chitinophaga</taxon>
    </lineage>
</organism>
<dbReference type="RefSeq" id="WP_098193534.1">
    <property type="nucleotide sequence ID" value="NZ_CP023777.1"/>
</dbReference>
<proteinExistence type="predicted"/>
<dbReference type="EMBL" id="CP023777">
    <property type="protein sequence ID" value="ATL47152.1"/>
    <property type="molecule type" value="Genomic_DNA"/>
</dbReference>
<keyword evidence="2" id="KW-0378">Hydrolase</keyword>
<dbReference type="KEGG" id="cbae:COR50_08120"/>
<evidence type="ECO:0000313" key="3">
    <source>
        <dbReference type="Proteomes" id="UP000220133"/>
    </source>
</evidence>
<dbReference type="OrthoDB" id="9805728at2"/>
<gene>
    <name evidence="2" type="ORF">COR50_08120</name>
</gene>
<dbReference type="InterPro" id="IPR036866">
    <property type="entry name" value="RibonucZ/Hydroxyglut_hydro"/>
</dbReference>
<dbReference type="InterPro" id="IPR024884">
    <property type="entry name" value="NAPE-PLD"/>
</dbReference>
<dbReference type="Proteomes" id="UP000220133">
    <property type="component" value="Chromosome"/>
</dbReference>
<dbReference type="GO" id="GO:0070290">
    <property type="term" value="F:N-acylphosphatidylethanolamine-specific phospholipase D activity"/>
    <property type="evidence" value="ECO:0007669"/>
    <property type="project" value="InterPro"/>
</dbReference>
<protein>
    <submittedName>
        <fullName evidence="2">MBL fold metallo-hydrolase</fullName>
    </submittedName>
</protein>
<dbReference type="PANTHER" id="PTHR15032">
    <property type="entry name" value="N-ACYL-PHOSPHATIDYLETHANOLAMINE-HYDROLYZING PHOSPHOLIPASE D"/>
    <property type="match status" value="1"/>
</dbReference>
<dbReference type="InterPro" id="IPR001279">
    <property type="entry name" value="Metallo-B-lactamas"/>
</dbReference>
<dbReference type="SUPFAM" id="SSF56281">
    <property type="entry name" value="Metallo-hydrolase/oxidoreductase"/>
    <property type="match status" value="1"/>
</dbReference>